<dbReference type="InterPro" id="IPR032466">
    <property type="entry name" value="Metal_Hydrolase"/>
</dbReference>
<gene>
    <name evidence="1" type="ORF">CYR75_07860</name>
</gene>
<keyword evidence="2" id="KW-1185">Reference proteome</keyword>
<dbReference type="PANTHER" id="PTHR10443:SF12">
    <property type="entry name" value="DIPEPTIDASE"/>
    <property type="match status" value="1"/>
</dbReference>
<organism evidence="1 2">
    <name type="scientific">Paracoccus jeotgali</name>
    <dbReference type="NCBI Taxonomy" id="2065379"/>
    <lineage>
        <taxon>Bacteria</taxon>
        <taxon>Pseudomonadati</taxon>
        <taxon>Pseudomonadota</taxon>
        <taxon>Alphaproteobacteria</taxon>
        <taxon>Rhodobacterales</taxon>
        <taxon>Paracoccaceae</taxon>
        <taxon>Paracoccus</taxon>
    </lineage>
</organism>
<dbReference type="Proteomes" id="UP000234882">
    <property type="component" value="Chromosome"/>
</dbReference>
<evidence type="ECO:0000313" key="1">
    <source>
        <dbReference type="EMBL" id="AUM74191.1"/>
    </source>
</evidence>
<dbReference type="EMBL" id="CP025583">
    <property type="protein sequence ID" value="AUM74191.1"/>
    <property type="molecule type" value="Genomic_DNA"/>
</dbReference>
<dbReference type="Gene3D" id="3.20.20.140">
    <property type="entry name" value="Metal-dependent hydrolases"/>
    <property type="match status" value="1"/>
</dbReference>
<dbReference type="GO" id="GO:0006508">
    <property type="term" value="P:proteolysis"/>
    <property type="evidence" value="ECO:0007669"/>
    <property type="project" value="InterPro"/>
</dbReference>
<dbReference type="OrthoDB" id="9804920at2"/>
<dbReference type="RefSeq" id="WP_101499539.1">
    <property type="nucleotide sequence ID" value="NZ_CP025583.1"/>
</dbReference>
<proteinExistence type="predicted"/>
<dbReference type="PANTHER" id="PTHR10443">
    <property type="entry name" value="MICROSOMAL DIPEPTIDASE"/>
    <property type="match status" value="1"/>
</dbReference>
<dbReference type="PROSITE" id="PS51365">
    <property type="entry name" value="RENAL_DIPEPTIDASE_2"/>
    <property type="match status" value="1"/>
</dbReference>
<accession>A0A2K9MEX0</accession>
<dbReference type="SUPFAM" id="SSF51556">
    <property type="entry name" value="Metallo-dependent hydrolases"/>
    <property type="match status" value="1"/>
</dbReference>
<sequence>MIPVFDGHNDFLQRLVAPGADPAAIWAEGDGSGHIDLPRLRAGGMFGGFFALWAPSPAGTDGIDWKARQENPPYAVPLDQPIPTGPATEHMLRLAGQLAALERSGTLTICRSVADIETARDQGRIAAILHMEGAEGVADPDVLHLWHTLGLRSLGPVWSRANAHGHGVPFAFPGDPDTGPGLSDQGKALIAECDRLRIMVDLAHLNAKGIEDVARISGAPLVSTHSGAHAVAPSTRNLTDAQLQMIAATGGVVGLNFAAGFVRPDGRRLPFDGFDPYLRHLDHLLTHLGEDGVALGSDFDGALMPNDLADAAALPRLVEAMRAHGYDTPLLEKICWRNWLSLLSRTWQR</sequence>
<dbReference type="GO" id="GO:0070573">
    <property type="term" value="F:metallodipeptidase activity"/>
    <property type="evidence" value="ECO:0007669"/>
    <property type="project" value="InterPro"/>
</dbReference>
<protein>
    <submittedName>
        <fullName evidence="1">Peptidase</fullName>
    </submittedName>
</protein>
<dbReference type="InterPro" id="IPR008257">
    <property type="entry name" value="Pept_M19"/>
</dbReference>
<dbReference type="KEGG" id="paru:CYR75_07860"/>
<reference evidence="2" key="1">
    <citation type="submission" date="2017-12" db="EMBL/GenBank/DDBJ databases">
        <title>Genomic analysis of Paracoccus sp. CBA4604.</title>
        <authorList>
            <person name="Roh S.W."/>
            <person name="Kim J.Y."/>
            <person name="Kim J.S."/>
        </authorList>
    </citation>
    <scope>NUCLEOTIDE SEQUENCE [LARGE SCALE GENOMIC DNA]</scope>
    <source>
        <strain evidence="2">CBA4604</strain>
    </source>
</reference>
<name>A0A2K9MEX0_9RHOB</name>
<dbReference type="AlphaFoldDB" id="A0A2K9MEX0"/>
<dbReference type="CDD" id="cd01301">
    <property type="entry name" value="rDP_like"/>
    <property type="match status" value="1"/>
</dbReference>
<dbReference type="Pfam" id="PF01244">
    <property type="entry name" value="Peptidase_M19"/>
    <property type="match status" value="1"/>
</dbReference>
<evidence type="ECO:0000313" key="2">
    <source>
        <dbReference type="Proteomes" id="UP000234882"/>
    </source>
</evidence>